<accession>A0A443HKZ6</accession>
<dbReference type="EMBL" id="RCNU01000013">
    <property type="protein sequence ID" value="RWQ92483.1"/>
    <property type="molecule type" value="Genomic_DNA"/>
</dbReference>
<dbReference type="Proteomes" id="UP000283841">
    <property type="component" value="Unassembled WGS sequence"/>
</dbReference>
<dbReference type="GeneID" id="39603543"/>
<feature type="region of interest" description="Disordered" evidence="1">
    <location>
        <begin position="24"/>
        <end position="43"/>
    </location>
</feature>
<keyword evidence="3" id="KW-1185">Reference proteome</keyword>
<protein>
    <submittedName>
        <fullName evidence="2">Uncharacterized protein</fullName>
    </submittedName>
</protein>
<name>A0A443HKZ6_BYSSP</name>
<feature type="region of interest" description="Disordered" evidence="1">
    <location>
        <begin position="224"/>
        <end position="247"/>
    </location>
</feature>
<reference evidence="2 3" key="1">
    <citation type="journal article" date="2018" name="Front. Microbiol.">
        <title>Genomic and genetic insights into a cosmopolitan fungus, Paecilomyces variotii (Eurotiales).</title>
        <authorList>
            <person name="Urquhart A.S."/>
            <person name="Mondo S.J."/>
            <person name="Makela M.R."/>
            <person name="Hane J.K."/>
            <person name="Wiebenga A."/>
            <person name="He G."/>
            <person name="Mihaltcheva S."/>
            <person name="Pangilinan J."/>
            <person name="Lipzen A."/>
            <person name="Barry K."/>
            <person name="de Vries R.P."/>
            <person name="Grigoriev I.V."/>
            <person name="Idnurm A."/>
        </authorList>
    </citation>
    <scope>NUCLEOTIDE SEQUENCE [LARGE SCALE GENOMIC DNA]</scope>
    <source>
        <strain evidence="2 3">CBS 101075</strain>
    </source>
</reference>
<proteinExistence type="predicted"/>
<dbReference type="AlphaFoldDB" id="A0A443HKZ6"/>
<gene>
    <name evidence="2" type="ORF">C8Q69DRAFT_99970</name>
</gene>
<sequence length="247" mass="27696">MLASRDGCTILYSFNHNNSFLIAEQTASPPPPGSKRGNTIRLGRSRGEGANRVASRKVKIGSWKTVEHPSTTSQTDIRCAFPFCSVVSILTEVLLTRLRLDSGHQSRFGGGGGNDGRAPGGIARLRCGPLFWRSREYRVYRNQMRALGLEHVNLGWLRGRWHRRSVPKQGTVRDQRPEATRNDGVDLISSLRSQRRPRGRIIIIAIEVVRSAGENVHIVHPVTEESTRPANPQLNHRRWRIGNSSTR</sequence>
<evidence type="ECO:0000313" key="3">
    <source>
        <dbReference type="Proteomes" id="UP000283841"/>
    </source>
</evidence>
<evidence type="ECO:0000256" key="1">
    <source>
        <dbReference type="SAM" id="MobiDB-lite"/>
    </source>
</evidence>
<evidence type="ECO:0000313" key="2">
    <source>
        <dbReference type="EMBL" id="RWQ92483.1"/>
    </source>
</evidence>
<dbReference type="RefSeq" id="XP_028482128.1">
    <property type="nucleotide sequence ID" value="XM_028634266.1"/>
</dbReference>
<organism evidence="2 3">
    <name type="scientific">Byssochlamys spectabilis</name>
    <name type="common">Paecilomyces variotii</name>
    <dbReference type="NCBI Taxonomy" id="264951"/>
    <lineage>
        <taxon>Eukaryota</taxon>
        <taxon>Fungi</taxon>
        <taxon>Dikarya</taxon>
        <taxon>Ascomycota</taxon>
        <taxon>Pezizomycotina</taxon>
        <taxon>Eurotiomycetes</taxon>
        <taxon>Eurotiomycetidae</taxon>
        <taxon>Eurotiales</taxon>
        <taxon>Thermoascaceae</taxon>
        <taxon>Paecilomyces</taxon>
    </lineage>
</organism>
<comment type="caution">
    <text evidence="2">The sequence shown here is derived from an EMBL/GenBank/DDBJ whole genome shotgun (WGS) entry which is preliminary data.</text>
</comment>
<dbReference type="VEuPathDB" id="FungiDB:C8Q69DRAFT_99970"/>